<dbReference type="AlphaFoldDB" id="A0A645AD65"/>
<dbReference type="Pfam" id="PF06686">
    <property type="entry name" value="SpoIIIAC"/>
    <property type="match status" value="2"/>
</dbReference>
<protein>
    <recommendedName>
        <fullName evidence="3">Stage III sporulation protein AD</fullName>
    </recommendedName>
</protein>
<evidence type="ECO:0000256" key="1">
    <source>
        <dbReference type="SAM" id="Phobius"/>
    </source>
</evidence>
<dbReference type="InterPro" id="IPR025664">
    <property type="entry name" value="Spore_III_AC/AD"/>
</dbReference>
<keyword evidence="1" id="KW-1133">Transmembrane helix</keyword>
<accession>A0A645AD65</accession>
<dbReference type="NCBIfam" id="TIGR02849">
    <property type="entry name" value="spore_III_AD"/>
    <property type="match status" value="1"/>
</dbReference>
<keyword evidence="1" id="KW-0812">Transmembrane</keyword>
<evidence type="ECO:0008006" key="3">
    <source>
        <dbReference type="Google" id="ProtNLM"/>
    </source>
</evidence>
<gene>
    <name evidence="2" type="ORF">SDC9_97642</name>
</gene>
<dbReference type="InterPro" id="IPR014211">
    <property type="entry name" value="Spore_III_AD"/>
</dbReference>
<evidence type="ECO:0000313" key="2">
    <source>
        <dbReference type="EMBL" id="MPM50896.1"/>
    </source>
</evidence>
<reference evidence="2" key="1">
    <citation type="submission" date="2019-08" db="EMBL/GenBank/DDBJ databases">
        <authorList>
            <person name="Kucharzyk K."/>
            <person name="Murdoch R.W."/>
            <person name="Higgins S."/>
            <person name="Loffler F."/>
        </authorList>
    </citation>
    <scope>NUCLEOTIDE SEQUENCE</scope>
</reference>
<feature type="transmembrane region" description="Helical" evidence="1">
    <location>
        <begin position="102"/>
        <end position="124"/>
    </location>
</feature>
<comment type="caution">
    <text evidence="2">The sequence shown here is derived from an EMBL/GenBank/DDBJ whole genome shotgun (WGS) entry which is preliminary data.</text>
</comment>
<keyword evidence="1" id="KW-0472">Membrane</keyword>
<name>A0A645AD65_9ZZZZ</name>
<organism evidence="2">
    <name type="scientific">bioreactor metagenome</name>
    <dbReference type="NCBI Taxonomy" id="1076179"/>
    <lineage>
        <taxon>unclassified sequences</taxon>
        <taxon>metagenomes</taxon>
        <taxon>ecological metagenomes</taxon>
    </lineage>
</organism>
<proteinExistence type="predicted"/>
<feature type="transmembrane region" description="Helical" evidence="1">
    <location>
        <begin position="65"/>
        <end position="82"/>
    </location>
</feature>
<feature type="transmembrane region" description="Helical" evidence="1">
    <location>
        <begin position="27"/>
        <end position="44"/>
    </location>
</feature>
<sequence>MNIMQIVALGIFAAILAIVLKEYRPELAMQVSIAAGLIIFISMLSKFTQVLEVLKSYAVKAEVDILYFSIILKVIGIAYITEFGAQVCRDSGEGSIASKIEFAGKVLIMAIAVPIYAALFDIIIKIMP</sequence>
<dbReference type="EMBL" id="VSSQ01013173">
    <property type="protein sequence ID" value="MPM50896.1"/>
    <property type="molecule type" value="Genomic_DNA"/>
</dbReference>